<dbReference type="AlphaFoldDB" id="A0A3E0WGZ9"/>
<name>A0A3E0WGZ9_9MICO</name>
<evidence type="ECO:0000256" key="1">
    <source>
        <dbReference type="ARBA" id="ARBA00005417"/>
    </source>
</evidence>
<dbReference type="Pfam" id="PF00005">
    <property type="entry name" value="ABC_tran"/>
    <property type="match status" value="1"/>
</dbReference>
<feature type="domain" description="ABC transporter" evidence="6">
    <location>
        <begin position="24"/>
        <end position="257"/>
    </location>
</feature>
<dbReference type="Proteomes" id="UP000257080">
    <property type="component" value="Unassembled WGS sequence"/>
</dbReference>
<dbReference type="PANTHER" id="PTHR42734:SF17">
    <property type="entry name" value="METAL TRANSPORT SYSTEM ATP-BINDING PROTEIN TM_0124-RELATED"/>
    <property type="match status" value="1"/>
</dbReference>
<evidence type="ECO:0000256" key="4">
    <source>
        <dbReference type="ARBA" id="ARBA00022840"/>
    </source>
</evidence>
<feature type="region of interest" description="Disordered" evidence="5">
    <location>
        <begin position="279"/>
        <end position="304"/>
    </location>
</feature>
<evidence type="ECO:0000256" key="5">
    <source>
        <dbReference type="SAM" id="MobiDB-lite"/>
    </source>
</evidence>
<dbReference type="GO" id="GO:0005524">
    <property type="term" value="F:ATP binding"/>
    <property type="evidence" value="ECO:0007669"/>
    <property type="project" value="UniProtKB-KW"/>
</dbReference>
<dbReference type="InterPro" id="IPR027417">
    <property type="entry name" value="P-loop_NTPase"/>
</dbReference>
<dbReference type="PANTHER" id="PTHR42734">
    <property type="entry name" value="METAL TRANSPORT SYSTEM ATP-BINDING PROTEIN TM_0124-RELATED"/>
    <property type="match status" value="1"/>
</dbReference>
<sequence length="304" mass="32298">MTSSRPPSGVSGSTVSAGPDGGVLALRAAALRFGDRTLWSGLDLDVRSGEFIAVIGANGSGKTSLLKVILGQQRLSSGSATFLGAPLRRGNRRIGYIPQQKLADDGTPLRARDLVGLGLSGHRFGIPLPSTLRRRRVDALLASVGAEDYANAPISSLSGGEQQRLRVGQALAGDPRLLLCDEPLLSLDLNYQRAVSELIDAQRRQRDLGVLFVTHDINPVLNMVDRVLYLANGAFRIGTPDEVLQSHVLSELYGSAVDVFRSRGRVIVSGTPEEAHAHLHEARGGRDSLGEKGGFGGSNKRVPS</sequence>
<proteinExistence type="inferred from homology"/>
<evidence type="ECO:0000256" key="2">
    <source>
        <dbReference type="ARBA" id="ARBA00022448"/>
    </source>
</evidence>
<dbReference type="RefSeq" id="WP_116417027.1">
    <property type="nucleotide sequence ID" value="NZ_NBXC01000002.1"/>
</dbReference>
<evidence type="ECO:0000313" key="7">
    <source>
        <dbReference type="EMBL" id="RFA29505.1"/>
    </source>
</evidence>
<dbReference type="PROSITE" id="PS00211">
    <property type="entry name" value="ABC_TRANSPORTER_1"/>
    <property type="match status" value="1"/>
</dbReference>
<dbReference type="InterPro" id="IPR050153">
    <property type="entry name" value="Metal_Ion_Import_ABC"/>
</dbReference>
<organism evidence="7 8">
    <name type="scientific">Subtercola boreus</name>
    <dbReference type="NCBI Taxonomy" id="120213"/>
    <lineage>
        <taxon>Bacteria</taxon>
        <taxon>Bacillati</taxon>
        <taxon>Actinomycetota</taxon>
        <taxon>Actinomycetes</taxon>
        <taxon>Micrococcales</taxon>
        <taxon>Microbacteriaceae</taxon>
        <taxon>Subtercola</taxon>
    </lineage>
</organism>
<dbReference type="Gene3D" id="3.40.50.300">
    <property type="entry name" value="P-loop containing nucleotide triphosphate hydrolases"/>
    <property type="match status" value="1"/>
</dbReference>
<evidence type="ECO:0000259" key="6">
    <source>
        <dbReference type="PROSITE" id="PS50893"/>
    </source>
</evidence>
<dbReference type="InterPro" id="IPR003439">
    <property type="entry name" value="ABC_transporter-like_ATP-bd"/>
</dbReference>
<protein>
    <submittedName>
        <fullName evidence="7">ABC transporter ATP-binding protein</fullName>
    </submittedName>
</protein>
<keyword evidence="2" id="KW-0813">Transport</keyword>
<dbReference type="EMBL" id="NBXE01000002">
    <property type="protein sequence ID" value="RFA29505.1"/>
    <property type="molecule type" value="Genomic_DNA"/>
</dbReference>
<feature type="compositionally biased region" description="Basic and acidic residues" evidence="5">
    <location>
        <begin position="279"/>
        <end position="290"/>
    </location>
</feature>
<keyword evidence="3" id="KW-0547">Nucleotide-binding</keyword>
<comment type="caution">
    <text evidence="7">The sequence shown here is derived from an EMBL/GenBank/DDBJ whole genome shotgun (WGS) entry which is preliminary data.</text>
</comment>
<dbReference type="InterPro" id="IPR017871">
    <property type="entry name" value="ABC_transporter-like_CS"/>
</dbReference>
<reference evidence="7 8" key="1">
    <citation type="submission" date="2017-04" db="EMBL/GenBank/DDBJ databases">
        <title>Comparative genome analysis of Subtercola boreus.</title>
        <authorList>
            <person name="Cho Y.-J."/>
            <person name="Cho A."/>
            <person name="Kim O.-S."/>
            <person name="Lee J.-I."/>
        </authorList>
    </citation>
    <scope>NUCLEOTIDE SEQUENCE [LARGE SCALE GENOMIC DNA]</scope>
    <source>
        <strain evidence="7 8">P28004</strain>
    </source>
</reference>
<dbReference type="PROSITE" id="PS50893">
    <property type="entry name" value="ABC_TRANSPORTER_2"/>
    <property type="match status" value="1"/>
</dbReference>
<gene>
    <name evidence="7" type="ORF">B7R25_00480</name>
</gene>
<dbReference type="GO" id="GO:0016887">
    <property type="term" value="F:ATP hydrolysis activity"/>
    <property type="evidence" value="ECO:0007669"/>
    <property type="project" value="InterPro"/>
</dbReference>
<dbReference type="OrthoDB" id="3282096at2"/>
<evidence type="ECO:0000313" key="8">
    <source>
        <dbReference type="Proteomes" id="UP000257080"/>
    </source>
</evidence>
<keyword evidence="4 7" id="KW-0067">ATP-binding</keyword>
<dbReference type="SMART" id="SM00382">
    <property type="entry name" value="AAA"/>
    <property type="match status" value="1"/>
</dbReference>
<accession>A0A3E0WGZ9</accession>
<dbReference type="InterPro" id="IPR003593">
    <property type="entry name" value="AAA+_ATPase"/>
</dbReference>
<comment type="similarity">
    <text evidence="1">Belongs to the ABC transporter superfamily.</text>
</comment>
<dbReference type="SUPFAM" id="SSF52540">
    <property type="entry name" value="P-loop containing nucleoside triphosphate hydrolases"/>
    <property type="match status" value="1"/>
</dbReference>
<evidence type="ECO:0000256" key="3">
    <source>
        <dbReference type="ARBA" id="ARBA00022741"/>
    </source>
</evidence>